<dbReference type="Gene3D" id="3.40.50.1000">
    <property type="entry name" value="HAD superfamily/HAD-like"/>
    <property type="match status" value="1"/>
</dbReference>
<protein>
    <submittedName>
        <fullName evidence="3">Cation-translocating P-type ATPase</fullName>
    </submittedName>
</protein>
<dbReference type="GO" id="GO:0000166">
    <property type="term" value="F:nucleotide binding"/>
    <property type="evidence" value="ECO:0007669"/>
    <property type="project" value="InterPro"/>
</dbReference>
<accession>A0A848BBA2</accession>
<proteinExistence type="predicted"/>
<dbReference type="AlphaFoldDB" id="A0A848BBA2"/>
<evidence type="ECO:0000256" key="1">
    <source>
        <dbReference type="ARBA" id="ARBA00022967"/>
    </source>
</evidence>
<keyword evidence="2" id="KW-0472">Membrane</keyword>
<dbReference type="InterPro" id="IPR023299">
    <property type="entry name" value="ATPase_P-typ_cyto_dom_N"/>
</dbReference>
<feature type="transmembrane region" description="Helical" evidence="2">
    <location>
        <begin position="390"/>
        <end position="409"/>
    </location>
</feature>
<feature type="transmembrane region" description="Helical" evidence="2">
    <location>
        <begin position="44"/>
        <end position="68"/>
    </location>
</feature>
<keyword evidence="4" id="KW-1185">Reference proteome</keyword>
<dbReference type="GO" id="GO:0055070">
    <property type="term" value="P:copper ion homeostasis"/>
    <property type="evidence" value="ECO:0007669"/>
    <property type="project" value="TreeGrafter"/>
</dbReference>
<dbReference type="PANTHER" id="PTHR43520">
    <property type="entry name" value="ATP7, ISOFORM B"/>
    <property type="match status" value="1"/>
</dbReference>
<dbReference type="SUPFAM" id="SSF56784">
    <property type="entry name" value="HAD-like"/>
    <property type="match status" value="1"/>
</dbReference>
<evidence type="ECO:0000313" key="4">
    <source>
        <dbReference type="Proteomes" id="UP000543804"/>
    </source>
</evidence>
<keyword evidence="1" id="KW-1278">Translocase</keyword>
<evidence type="ECO:0000256" key="2">
    <source>
        <dbReference type="SAM" id="Phobius"/>
    </source>
</evidence>
<dbReference type="InterPro" id="IPR023214">
    <property type="entry name" value="HAD_sf"/>
</dbReference>
<dbReference type="EMBL" id="JABAFA010000003">
    <property type="protein sequence ID" value="NMD98331.1"/>
    <property type="molecule type" value="Genomic_DNA"/>
</dbReference>
<dbReference type="Pfam" id="PF00702">
    <property type="entry name" value="Hydrolase"/>
    <property type="match status" value="1"/>
</dbReference>
<keyword evidence="2" id="KW-1133">Transmembrane helix</keyword>
<dbReference type="SUPFAM" id="SSF81660">
    <property type="entry name" value="Metal cation-transporting ATPase, ATP-binding domain N"/>
    <property type="match status" value="1"/>
</dbReference>
<sequence length="412" mass="43740">MDCQEEMGGILLGNSISSRQQLIAAIVLALLFGFYHGMTGTIVRGGLVFCSTLLVCLPLPGMLATWLAQKRVLQQAESLGAALLRLQRLAVLAETDTLLFPYRDVLTQGEPHIAALMPEGMSQAGLLALAAAAERGATHPIGCAIYATAMERCLRLPRVSAQAEQAHHGAEALCTGDTVRVGAIDWLRAEGVHFSAELLTTADQMYCRGESVVALSMGKRARGLIALSYDMSDSVRAVLAELARADMTPILFTSSAQKFAHALAKQLGISTAYGNLSAKKCAREAQFLQSRGHIVALLDVAANSSQIPPGTADVHLVILSSQSAETGKDTASDVADIAIPSIAALPPLVALSRRMSVACNHSHSIALFGALIFLLAATIFFPWFDGSFMSPHIAVTCLIFLALLALLPIRRI</sequence>
<evidence type="ECO:0000313" key="3">
    <source>
        <dbReference type="EMBL" id="NMD98331.1"/>
    </source>
</evidence>
<dbReference type="GO" id="GO:0005507">
    <property type="term" value="F:copper ion binding"/>
    <property type="evidence" value="ECO:0007669"/>
    <property type="project" value="TreeGrafter"/>
</dbReference>
<dbReference type="Gene3D" id="3.40.1110.10">
    <property type="entry name" value="Calcium-transporting ATPase, cytoplasmic domain N"/>
    <property type="match status" value="1"/>
</dbReference>
<feature type="transmembrane region" description="Helical" evidence="2">
    <location>
        <begin position="21"/>
        <end position="38"/>
    </location>
</feature>
<keyword evidence="2" id="KW-0812">Transmembrane</keyword>
<reference evidence="3 4" key="1">
    <citation type="submission" date="2020-04" db="EMBL/GenBank/DDBJ databases">
        <authorList>
            <person name="Hitch T.C.A."/>
            <person name="Wylensek D."/>
            <person name="Clavel T."/>
        </authorList>
    </citation>
    <scope>NUCLEOTIDE SEQUENCE [LARGE SCALE GENOMIC DNA]</scope>
    <source>
        <strain evidence="3 4">PG-130-P53-12</strain>
    </source>
</reference>
<feature type="transmembrane region" description="Helical" evidence="2">
    <location>
        <begin position="364"/>
        <end position="384"/>
    </location>
</feature>
<dbReference type="InterPro" id="IPR036412">
    <property type="entry name" value="HAD-like_sf"/>
</dbReference>
<dbReference type="PANTHER" id="PTHR43520:SF8">
    <property type="entry name" value="P-TYPE CU(+) TRANSPORTER"/>
    <property type="match status" value="1"/>
</dbReference>
<dbReference type="GO" id="GO:0043682">
    <property type="term" value="F:P-type divalent copper transporter activity"/>
    <property type="evidence" value="ECO:0007669"/>
    <property type="project" value="TreeGrafter"/>
</dbReference>
<comment type="caution">
    <text evidence="3">The sequence shown here is derived from an EMBL/GenBank/DDBJ whole genome shotgun (WGS) entry which is preliminary data.</text>
</comment>
<gene>
    <name evidence="3" type="ORF">HF878_02370</name>
</gene>
<dbReference type="Proteomes" id="UP000543804">
    <property type="component" value="Unassembled WGS sequence"/>
</dbReference>
<organism evidence="3 4">
    <name type="scientific">Selenomonas bovis</name>
    <dbReference type="NCBI Taxonomy" id="416586"/>
    <lineage>
        <taxon>Bacteria</taxon>
        <taxon>Bacillati</taxon>
        <taxon>Bacillota</taxon>
        <taxon>Negativicutes</taxon>
        <taxon>Selenomonadales</taxon>
        <taxon>Selenomonadaceae</taxon>
        <taxon>Selenomonas</taxon>
    </lineage>
</organism>
<name>A0A848BBA2_9FIRM</name>
<dbReference type="GO" id="GO:0016020">
    <property type="term" value="C:membrane"/>
    <property type="evidence" value="ECO:0007669"/>
    <property type="project" value="TreeGrafter"/>
</dbReference>